<sequence length="197" mass="21329">MAPRIPLPTRAELDPAQREVWDRVVAGPRGVVIGPLRAAIHNAELAGRWSALGEVLRFGTSLPKRLSELAICVTGRRWSSQVEWFVHARTAAQEGIAPAILEAIERGAPPVFTDAAEAVVYDFARELQMNGRVSDATYAAAREAFGVRGTVELTALIGYYTMVSMTLNAHGIPLPDGEREPLEPPPQGLFTLPARAP</sequence>
<gene>
    <name evidence="2" type="ORF">JMJ55_12275</name>
</gene>
<dbReference type="Gene3D" id="1.20.1290.10">
    <property type="entry name" value="AhpD-like"/>
    <property type="match status" value="1"/>
</dbReference>
<proteinExistence type="predicted"/>
<protein>
    <submittedName>
        <fullName evidence="2">Carboxymuconolactone decarboxylase family protein</fullName>
    </submittedName>
</protein>
<organism evidence="2 3">
    <name type="scientific">Belnapia mucosa</name>
    <dbReference type="NCBI Taxonomy" id="2804532"/>
    <lineage>
        <taxon>Bacteria</taxon>
        <taxon>Pseudomonadati</taxon>
        <taxon>Pseudomonadota</taxon>
        <taxon>Alphaproteobacteria</taxon>
        <taxon>Acetobacterales</taxon>
        <taxon>Roseomonadaceae</taxon>
        <taxon>Belnapia</taxon>
    </lineage>
</organism>
<evidence type="ECO:0000313" key="3">
    <source>
        <dbReference type="Proteomes" id="UP000606490"/>
    </source>
</evidence>
<dbReference type="RefSeq" id="WP_202825840.1">
    <property type="nucleotide sequence ID" value="NZ_JAEUXJ010000004.1"/>
</dbReference>
<feature type="region of interest" description="Disordered" evidence="1">
    <location>
        <begin position="174"/>
        <end position="197"/>
    </location>
</feature>
<reference evidence="2 3" key="1">
    <citation type="submission" date="2021-01" db="EMBL/GenBank/DDBJ databases">
        <title>Belnapia mucosa sp. nov. and Belnapia arida sp. nov., isolated from the Tabernas Desert (Almeria, Spain).</title>
        <authorList>
            <person name="Molina-Menor E."/>
            <person name="Vidal-Verdu A."/>
            <person name="Calonge A."/>
            <person name="Satari L."/>
            <person name="Pereto Magraner J."/>
            <person name="Porcar Miralles M."/>
        </authorList>
    </citation>
    <scope>NUCLEOTIDE SEQUENCE [LARGE SCALE GENOMIC DNA]</scope>
    <source>
        <strain evidence="2 3">T6</strain>
    </source>
</reference>
<keyword evidence="3" id="KW-1185">Reference proteome</keyword>
<dbReference type="InterPro" id="IPR029032">
    <property type="entry name" value="AhpD-like"/>
</dbReference>
<dbReference type="PANTHER" id="PTHR34846:SF11">
    <property type="entry name" value="4-CARBOXYMUCONOLACTONE DECARBOXYLASE FAMILY PROTEIN (AFU_ORTHOLOGUE AFUA_6G11590)"/>
    <property type="match status" value="1"/>
</dbReference>
<accession>A0ABS1V337</accession>
<dbReference type="Proteomes" id="UP000606490">
    <property type="component" value="Unassembled WGS sequence"/>
</dbReference>
<comment type="caution">
    <text evidence="2">The sequence shown here is derived from an EMBL/GenBank/DDBJ whole genome shotgun (WGS) entry which is preliminary data.</text>
</comment>
<name>A0ABS1V337_9PROT</name>
<dbReference type="PANTHER" id="PTHR34846">
    <property type="entry name" value="4-CARBOXYMUCONOLACTONE DECARBOXYLASE FAMILY PROTEIN (AFU_ORTHOLOGUE AFUA_6G11590)"/>
    <property type="match status" value="1"/>
</dbReference>
<evidence type="ECO:0000256" key="1">
    <source>
        <dbReference type="SAM" id="MobiDB-lite"/>
    </source>
</evidence>
<dbReference type="EMBL" id="JAEUXJ010000004">
    <property type="protein sequence ID" value="MBL6456104.1"/>
    <property type="molecule type" value="Genomic_DNA"/>
</dbReference>
<evidence type="ECO:0000313" key="2">
    <source>
        <dbReference type="EMBL" id="MBL6456104.1"/>
    </source>
</evidence>
<dbReference type="SUPFAM" id="SSF69118">
    <property type="entry name" value="AhpD-like"/>
    <property type="match status" value="1"/>
</dbReference>